<proteinExistence type="predicted"/>
<dbReference type="Gene3D" id="3.40.50.410">
    <property type="entry name" value="von Willebrand factor, type A domain"/>
    <property type="match status" value="1"/>
</dbReference>
<sequence length="239" mass="26833">MREVGYLRKAGVTVLPVGVGQGVQESDLRDLLTFANPIHRINNFSDLYRLSKDIYNSVCRDCTPELHLTFDSDFSDMSGKSTVAVNRVSLRNNSAIFNGDGELRVWRFSGGYIGNQLMLKMRFKPTHFYQQKQLLVGNCKKNTTMSYGAMIDTKSREVVMSITTSNGTADIKIHFKMFHWNDMVMIYDGSEFKAILNGQKNVVPLIGNVEERLSPLCIGRCDRADYGFQGSIDNGGGDM</sequence>
<dbReference type="InterPro" id="IPR036465">
    <property type="entry name" value="vWFA_dom_sf"/>
</dbReference>
<name>K1R8Q7_MAGGI</name>
<organism evidence="1">
    <name type="scientific">Magallana gigas</name>
    <name type="common">Pacific oyster</name>
    <name type="synonym">Crassostrea gigas</name>
    <dbReference type="NCBI Taxonomy" id="29159"/>
    <lineage>
        <taxon>Eukaryota</taxon>
        <taxon>Metazoa</taxon>
        <taxon>Spiralia</taxon>
        <taxon>Lophotrochozoa</taxon>
        <taxon>Mollusca</taxon>
        <taxon>Bivalvia</taxon>
        <taxon>Autobranchia</taxon>
        <taxon>Pteriomorphia</taxon>
        <taxon>Ostreida</taxon>
        <taxon>Ostreoidea</taxon>
        <taxon>Ostreidae</taxon>
        <taxon>Magallana</taxon>
    </lineage>
</organism>
<dbReference type="SUPFAM" id="SSF53300">
    <property type="entry name" value="vWA-like"/>
    <property type="match status" value="1"/>
</dbReference>
<protein>
    <submittedName>
        <fullName evidence="1">Uncharacterized protein</fullName>
    </submittedName>
</protein>
<gene>
    <name evidence="1" type="ORF">CGI_10024644</name>
</gene>
<reference evidence="1" key="1">
    <citation type="journal article" date="2012" name="Nature">
        <title>The oyster genome reveals stress adaptation and complexity of shell formation.</title>
        <authorList>
            <person name="Zhang G."/>
            <person name="Fang X."/>
            <person name="Guo X."/>
            <person name="Li L."/>
            <person name="Luo R."/>
            <person name="Xu F."/>
            <person name="Yang P."/>
            <person name="Zhang L."/>
            <person name="Wang X."/>
            <person name="Qi H."/>
            <person name="Xiong Z."/>
            <person name="Que H."/>
            <person name="Xie Y."/>
            <person name="Holland P.W."/>
            <person name="Paps J."/>
            <person name="Zhu Y."/>
            <person name="Wu F."/>
            <person name="Chen Y."/>
            <person name="Wang J."/>
            <person name="Peng C."/>
            <person name="Meng J."/>
            <person name="Yang L."/>
            <person name="Liu J."/>
            <person name="Wen B."/>
            <person name="Zhang N."/>
            <person name="Huang Z."/>
            <person name="Zhu Q."/>
            <person name="Feng Y."/>
            <person name="Mount A."/>
            <person name="Hedgecock D."/>
            <person name="Xu Z."/>
            <person name="Liu Y."/>
            <person name="Domazet-Loso T."/>
            <person name="Du Y."/>
            <person name="Sun X."/>
            <person name="Zhang S."/>
            <person name="Liu B."/>
            <person name="Cheng P."/>
            <person name="Jiang X."/>
            <person name="Li J."/>
            <person name="Fan D."/>
            <person name="Wang W."/>
            <person name="Fu W."/>
            <person name="Wang T."/>
            <person name="Wang B."/>
            <person name="Zhang J."/>
            <person name="Peng Z."/>
            <person name="Li Y."/>
            <person name="Li N."/>
            <person name="Wang J."/>
            <person name="Chen M."/>
            <person name="He Y."/>
            <person name="Tan F."/>
            <person name="Song X."/>
            <person name="Zheng Q."/>
            <person name="Huang R."/>
            <person name="Yang H."/>
            <person name="Du X."/>
            <person name="Chen L."/>
            <person name="Yang M."/>
            <person name="Gaffney P.M."/>
            <person name="Wang S."/>
            <person name="Luo L."/>
            <person name="She Z."/>
            <person name="Ming Y."/>
            <person name="Huang W."/>
            <person name="Zhang S."/>
            <person name="Huang B."/>
            <person name="Zhang Y."/>
            <person name="Qu T."/>
            <person name="Ni P."/>
            <person name="Miao G."/>
            <person name="Wang J."/>
            <person name="Wang Q."/>
            <person name="Steinberg C.E."/>
            <person name="Wang H."/>
            <person name="Li N."/>
            <person name="Qian L."/>
            <person name="Zhang G."/>
            <person name="Li Y."/>
            <person name="Yang H."/>
            <person name="Liu X."/>
            <person name="Wang J."/>
            <person name="Yin Y."/>
            <person name="Wang J."/>
        </authorList>
    </citation>
    <scope>NUCLEOTIDE SEQUENCE [LARGE SCALE GENOMIC DNA]</scope>
    <source>
        <strain evidence="1">05x7-T-G4-1.051#20</strain>
    </source>
</reference>
<dbReference type="InterPro" id="IPR013320">
    <property type="entry name" value="ConA-like_dom_sf"/>
</dbReference>
<dbReference type="EMBL" id="JH819050">
    <property type="protein sequence ID" value="EKC42143.1"/>
    <property type="molecule type" value="Genomic_DNA"/>
</dbReference>
<dbReference type="HOGENOM" id="CLU_1162136_0_0_1"/>
<accession>K1R8Q7</accession>
<dbReference type="InParanoid" id="K1R8Q7"/>
<dbReference type="AlphaFoldDB" id="K1R8Q7"/>
<dbReference type="SUPFAM" id="SSF49899">
    <property type="entry name" value="Concanavalin A-like lectins/glucanases"/>
    <property type="match status" value="1"/>
</dbReference>
<evidence type="ECO:0000313" key="1">
    <source>
        <dbReference type="EMBL" id="EKC42143.1"/>
    </source>
</evidence>